<organism evidence="2 3">
    <name type="scientific">Crotalaria pallida</name>
    <name type="common">Smooth rattlebox</name>
    <name type="synonym">Crotalaria striata</name>
    <dbReference type="NCBI Taxonomy" id="3830"/>
    <lineage>
        <taxon>Eukaryota</taxon>
        <taxon>Viridiplantae</taxon>
        <taxon>Streptophyta</taxon>
        <taxon>Embryophyta</taxon>
        <taxon>Tracheophyta</taxon>
        <taxon>Spermatophyta</taxon>
        <taxon>Magnoliopsida</taxon>
        <taxon>eudicotyledons</taxon>
        <taxon>Gunneridae</taxon>
        <taxon>Pentapetalae</taxon>
        <taxon>rosids</taxon>
        <taxon>fabids</taxon>
        <taxon>Fabales</taxon>
        <taxon>Fabaceae</taxon>
        <taxon>Papilionoideae</taxon>
        <taxon>50 kb inversion clade</taxon>
        <taxon>genistoids sensu lato</taxon>
        <taxon>core genistoids</taxon>
        <taxon>Crotalarieae</taxon>
        <taxon>Crotalaria</taxon>
    </lineage>
</organism>
<sequence length="214" mass="24966">MMMVKSCSSRSLGDYDDLVNEILARLPVKSLLRFKCVDRSWDSLLKTPNFITKHLKLHKEKGDASIMCFDFCTNQFSTLQIPTTAADPFALCYHWHTPFLDELNNSLAYVVPCFNTYFEAEIWILERDGCWNKKFKFGQLARNVEMYTIWKDGAEFLGSPELEEGEIFDADVISYNSDCHPVRHYVSGCPMNGFYKIYRYYVRKYVESLTPLFS</sequence>
<gene>
    <name evidence="2" type="ORF">RIF29_27780</name>
</gene>
<reference evidence="2 3" key="1">
    <citation type="submission" date="2024-01" db="EMBL/GenBank/DDBJ databases">
        <title>The genomes of 5 underutilized Papilionoideae crops provide insights into root nodulation and disease resistanc.</title>
        <authorList>
            <person name="Yuan L."/>
        </authorList>
    </citation>
    <scope>NUCLEOTIDE SEQUENCE [LARGE SCALE GENOMIC DNA]</scope>
    <source>
        <strain evidence="2">ZHUSHIDOU_FW_LH</strain>
        <tissue evidence="2">Leaf</tissue>
    </source>
</reference>
<proteinExistence type="predicted"/>
<dbReference type="PANTHER" id="PTHR31111">
    <property type="entry name" value="BNAA05G37150D PROTEIN-RELATED"/>
    <property type="match status" value="1"/>
</dbReference>
<comment type="caution">
    <text evidence="2">The sequence shown here is derived from an EMBL/GenBank/DDBJ whole genome shotgun (WGS) entry which is preliminary data.</text>
</comment>
<feature type="domain" description="F-box" evidence="1">
    <location>
        <begin position="16"/>
        <end position="50"/>
    </location>
</feature>
<dbReference type="SUPFAM" id="SSF81383">
    <property type="entry name" value="F-box domain"/>
    <property type="match status" value="1"/>
</dbReference>
<accession>A0AAN9EPP6</accession>
<name>A0AAN9EPP6_CROPI</name>
<evidence type="ECO:0000313" key="3">
    <source>
        <dbReference type="Proteomes" id="UP001372338"/>
    </source>
</evidence>
<dbReference type="CDD" id="cd22157">
    <property type="entry name" value="F-box_AtFBW1-like"/>
    <property type="match status" value="1"/>
</dbReference>
<dbReference type="Proteomes" id="UP001372338">
    <property type="component" value="Unassembled WGS sequence"/>
</dbReference>
<evidence type="ECO:0000313" key="2">
    <source>
        <dbReference type="EMBL" id="KAK7261467.1"/>
    </source>
</evidence>
<dbReference type="EMBL" id="JAYWIO010000005">
    <property type="protein sequence ID" value="KAK7261467.1"/>
    <property type="molecule type" value="Genomic_DNA"/>
</dbReference>
<dbReference type="AlphaFoldDB" id="A0AAN9EPP6"/>
<protein>
    <recommendedName>
        <fullName evidence="1">F-box domain-containing protein</fullName>
    </recommendedName>
</protein>
<dbReference type="PANTHER" id="PTHR31111:SF136">
    <property type="entry name" value="F-BOX ASSOCIATED DOMAIN-CONTAINING PROTEIN"/>
    <property type="match status" value="1"/>
</dbReference>
<evidence type="ECO:0000259" key="1">
    <source>
        <dbReference type="Pfam" id="PF00646"/>
    </source>
</evidence>
<dbReference type="InterPro" id="IPR001810">
    <property type="entry name" value="F-box_dom"/>
</dbReference>
<dbReference type="InterPro" id="IPR036047">
    <property type="entry name" value="F-box-like_dom_sf"/>
</dbReference>
<dbReference type="Pfam" id="PF00646">
    <property type="entry name" value="F-box"/>
    <property type="match status" value="1"/>
</dbReference>
<keyword evidence="3" id="KW-1185">Reference proteome</keyword>